<protein>
    <submittedName>
        <fullName evidence="1">Uncharacterized protein</fullName>
    </submittedName>
</protein>
<accession>A0ACC0ZV87</accession>
<evidence type="ECO:0000313" key="1">
    <source>
        <dbReference type="EMBL" id="KAJ0078873.1"/>
    </source>
</evidence>
<organism evidence="1 2">
    <name type="scientific">Pistacia atlantica</name>
    <dbReference type="NCBI Taxonomy" id="434234"/>
    <lineage>
        <taxon>Eukaryota</taxon>
        <taxon>Viridiplantae</taxon>
        <taxon>Streptophyta</taxon>
        <taxon>Embryophyta</taxon>
        <taxon>Tracheophyta</taxon>
        <taxon>Spermatophyta</taxon>
        <taxon>Magnoliopsida</taxon>
        <taxon>eudicotyledons</taxon>
        <taxon>Gunneridae</taxon>
        <taxon>Pentapetalae</taxon>
        <taxon>rosids</taxon>
        <taxon>malvids</taxon>
        <taxon>Sapindales</taxon>
        <taxon>Anacardiaceae</taxon>
        <taxon>Pistacia</taxon>
    </lineage>
</organism>
<sequence length="1086" mass="125796">MDDINIDQALWKHIQQSNYETNFDKIRDDVLKLKNAKLKVGRKVEEAEIKGEEIEADVKKWLQDVDSIIAKAEELIENQSSIGTDHKIRYQNSKAASELMVDHIVPLLQQEERFDEVSYSTTLLSNYETNFDKIRDDVLKLKNAKLKVGRKVEEAEIKGEEIEADVKKWLQDVDSIIAKAEELIENQSSIGTDHKIRYQNSKAASELMVDHIVPLLQQEERFDEVSYSTTLLSNYETNFDKIRDDVLKLKNARLKVERKVEEAKIKGEEIEEDVKKWLEDVDSIIAKAEELIENQSSIGTDHKIRYQNSKAASELMVDHIVPLLQQEERFDEVSYSTTLLSNYETNFDKIRDDVLKLKNARLKVERKVEEAKIKGEEIEEDVKKWLEDVDSIIAKAEELIENQSSIGTDHKIRYQNSKAASELMVDHIVPLLQQEERFDEVSYSTTLLSNYETNFDKLRDTVLKLKNARLKVERKVEEAKIKGEEIEEDVKKWLEDVDSIIAKAEELIENQSSIGTDRKTRYQNSKAASELMVDHIGPLLQQEERFDEVSYSTTLLSNYETNFDKLRDDVLKLKNARLKVERKVEEAKIKGEEIEEDVKKWLEDVDSIIAKAEELIENQSSIGTDRKTRYQNSKAASELMVDHIGPLLQQEERFDEVSYSTTLLSNYETNFDKLRDDVLKLKNARLKVERKVEEAKNNVEEIEEDVKKWLEDVDSIIVKAQELIENQNKLRLKFDYESERASKLYERLNSGKKILLILDNIWEDLDLKTIGIPSKRDRGGCKLLLTTRNLDVLQKMDSTHNFGMGILKEKEAWNLFQNMAGANLTIEQARNRLDLVVKELKDSCLLLDGSTKERFSMHDVVRIIAITCGYIDHHVFTERNDVESEWKDKDKLRKCTMISLVGNNIITQLSPEGLDCPELEFFYMSNGASFEILKEFFMVMPKLKVLNLYDIQQSSLPSSLDLLTNLQTLCVDNSNIEDIAIIGKLKKLKVLSLRNTNIEELPTEMGRLTQLRLLDLSNCGQLEVIAPNVISKLSQLEELYMKGCCIQWKVEELKELKHLSQLTSLDIDIEDNKMLPKEFFFKELKR</sequence>
<evidence type="ECO:0000313" key="2">
    <source>
        <dbReference type="Proteomes" id="UP001164250"/>
    </source>
</evidence>
<proteinExistence type="predicted"/>
<dbReference type="Proteomes" id="UP001164250">
    <property type="component" value="Chromosome 13"/>
</dbReference>
<reference evidence="2" key="1">
    <citation type="journal article" date="2023" name="G3 (Bethesda)">
        <title>Genome assembly and association tests identify interacting loci associated with vigor, precocity, and sex in interspecific pistachio rootstocks.</title>
        <authorList>
            <person name="Palmer W."/>
            <person name="Jacygrad E."/>
            <person name="Sagayaradj S."/>
            <person name="Cavanaugh K."/>
            <person name="Han R."/>
            <person name="Bertier L."/>
            <person name="Beede B."/>
            <person name="Kafkas S."/>
            <person name="Golino D."/>
            <person name="Preece J."/>
            <person name="Michelmore R."/>
        </authorList>
    </citation>
    <scope>NUCLEOTIDE SEQUENCE [LARGE SCALE GENOMIC DNA]</scope>
</reference>
<keyword evidence="2" id="KW-1185">Reference proteome</keyword>
<comment type="caution">
    <text evidence="1">The sequence shown here is derived from an EMBL/GenBank/DDBJ whole genome shotgun (WGS) entry which is preliminary data.</text>
</comment>
<dbReference type="EMBL" id="CM047909">
    <property type="protein sequence ID" value="KAJ0078873.1"/>
    <property type="molecule type" value="Genomic_DNA"/>
</dbReference>
<name>A0ACC0ZV87_9ROSI</name>
<gene>
    <name evidence="1" type="ORF">Patl1_24258</name>
</gene>